<dbReference type="PROSITE" id="PS51257">
    <property type="entry name" value="PROKAR_LIPOPROTEIN"/>
    <property type="match status" value="1"/>
</dbReference>
<name>A0A0K2XZT1_HELHE</name>
<proteinExistence type="predicted"/>
<dbReference type="RefSeq" id="WP_015107473.1">
    <property type="nucleotide sequence ID" value="NZ_CDMK01000001.1"/>
</dbReference>
<organism evidence="1 2">
    <name type="scientific">Helicobacter heilmannii</name>
    <dbReference type="NCBI Taxonomy" id="35817"/>
    <lineage>
        <taxon>Bacteria</taxon>
        <taxon>Pseudomonadati</taxon>
        <taxon>Campylobacterota</taxon>
        <taxon>Epsilonproteobacteria</taxon>
        <taxon>Campylobacterales</taxon>
        <taxon>Helicobacteraceae</taxon>
        <taxon>Helicobacter</taxon>
    </lineage>
</organism>
<protein>
    <submittedName>
        <fullName evidence="1">Uncharacterized protein</fullName>
    </submittedName>
</protein>
<dbReference type="GeneID" id="76196298"/>
<accession>A0A0K2XZT1</accession>
<gene>
    <name evidence="1" type="ORF">HHE01_08210</name>
</gene>
<evidence type="ECO:0000313" key="1">
    <source>
        <dbReference type="EMBL" id="CRI33617.1"/>
    </source>
</evidence>
<dbReference type="EMBL" id="CDMK01000001">
    <property type="protein sequence ID" value="CRI33617.1"/>
    <property type="molecule type" value="Genomic_DNA"/>
</dbReference>
<dbReference type="Proteomes" id="UP000046090">
    <property type="component" value="Unassembled WGS sequence"/>
</dbReference>
<reference evidence="2" key="1">
    <citation type="submission" date="2014-12" db="EMBL/GenBank/DDBJ databases">
        <authorList>
            <person name="Smet A."/>
        </authorList>
    </citation>
    <scope>NUCLEOTIDE SEQUENCE [LARGE SCALE GENOMIC DNA]</scope>
</reference>
<dbReference type="AlphaFoldDB" id="A0A0K2XZT1"/>
<evidence type="ECO:0000313" key="2">
    <source>
        <dbReference type="Proteomes" id="UP000046090"/>
    </source>
</evidence>
<keyword evidence="2" id="KW-1185">Reference proteome</keyword>
<sequence length="64" mass="7396">MRYLLLMIYTILVGCSYQKTLSKTTPKPALIKTLTSLQQTLQIAKQEVFKALRKIKKRYPIAPI</sequence>